<sequence>MGQMRISSRQWTRYLADVGLPTLAYLLSVAVSALLALRMEPGIGRMLVAALPVPAIAWLAYAEWRRLRRRDELRQRIELEAMTTGFGVSFGVVVALVFIDLHGDLDIPLYVAAFVMAACWMGAQFWVRARYRYGWLQSDRDEPS</sequence>
<name>A0A2W5KH82_9GAMM</name>
<evidence type="ECO:0000313" key="3">
    <source>
        <dbReference type="Proteomes" id="UP000249046"/>
    </source>
</evidence>
<keyword evidence="1" id="KW-1133">Transmembrane helix</keyword>
<dbReference type="EMBL" id="QFPO01000007">
    <property type="protein sequence ID" value="PZQ14808.1"/>
    <property type="molecule type" value="Genomic_DNA"/>
</dbReference>
<organism evidence="2 3">
    <name type="scientific">Rhodanobacter denitrificans</name>
    <dbReference type="NCBI Taxonomy" id="666685"/>
    <lineage>
        <taxon>Bacteria</taxon>
        <taxon>Pseudomonadati</taxon>
        <taxon>Pseudomonadota</taxon>
        <taxon>Gammaproteobacteria</taxon>
        <taxon>Lysobacterales</taxon>
        <taxon>Rhodanobacteraceae</taxon>
        <taxon>Rhodanobacter</taxon>
    </lineage>
</organism>
<keyword evidence="1" id="KW-0472">Membrane</keyword>
<feature type="transmembrane region" description="Helical" evidence="1">
    <location>
        <begin position="14"/>
        <end position="37"/>
    </location>
</feature>
<accession>A0A2W5KH82</accession>
<feature type="transmembrane region" description="Helical" evidence="1">
    <location>
        <begin position="81"/>
        <end position="101"/>
    </location>
</feature>
<dbReference type="AlphaFoldDB" id="A0A2W5KH82"/>
<evidence type="ECO:0000256" key="1">
    <source>
        <dbReference type="SAM" id="Phobius"/>
    </source>
</evidence>
<proteinExistence type="predicted"/>
<reference evidence="2 3" key="1">
    <citation type="submission" date="2017-08" db="EMBL/GenBank/DDBJ databases">
        <title>Infants hospitalized years apart are colonized by the same room-sourced microbial strains.</title>
        <authorList>
            <person name="Brooks B."/>
            <person name="Olm M.R."/>
            <person name="Firek B.A."/>
            <person name="Baker R."/>
            <person name="Thomas B.C."/>
            <person name="Morowitz M.J."/>
            <person name="Banfield J.F."/>
        </authorList>
    </citation>
    <scope>NUCLEOTIDE SEQUENCE [LARGE SCALE GENOMIC DNA]</scope>
    <source>
        <strain evidence="2">S2_005_003_R2_42</strain>
    </source>
</reference>
<evidence type="ECO:0000313" key="2">
    <source>
        <dbReference type="EMBL" id="PZQ14808.1"/>
    </source>
</evidence>
<feature type="transmembrane region" description="Helical" evidence="1">
    <location>
        <begin position="107"/>
        <end position="127"/>
    </location>
</feature>
<gene>
    <name evidence="2" type="ORF">DI564_09920</name>
</gene>
<keyword evidence="1" id="KW-0812">Transmembrane</keyword>
<comment type="caution">
    <text evidence="2">The sequence shown here is derived from an EMBL/GenBank/DDBJ whole genome shotgun (WGS) entry which is preliminary data.</text>
</comment>
<dbReference type="Proteomes" id="UP000249046">
    <property type="component" value="Unassembled WGS sequence"/>
</dbReference>
<feature type="transmembrane region" description="Helical" evidence="1">
    <location>
        <begin position="43"/>
        <end position="61"/>
    </location>
</feature>
<protein>
    <submittedName>
        <fullName evidence="2">Uncharacterized protein</fullName>
    </submittedName>
</protein>